<dbReference type="Proteomes" id="UP000439903">
    <property type="component" value="Unassembled WGS sequence"/>
</dbReference>
<name>A0A8H3ZV44_GIGMA</name>
<accession>A0A8H3ZV44</accession>
<proteinExistence type="predicted"/>
<dbReference type="OrthoDB" id="2486201at2759"/>
<feature type="compositionally biased region" description="Basic and acidic residues" evidence="1">
    <location>
        <begin position="42"/>
        <end position="52"/>
    </location>
</feature>
<feature type="region of interest" description="Disordered" evidence="1">
    <location>
        <begin position="32"/>
        <end position="64"/>
    </location>
</feature>
<evidence type="ECO:0000313" key="2">
    <source>
        <dbReference type="EMBL" id="KAF0333256.1"/>
    </source>
</evidence>
<dbReference type="AlphaFoldDB" id="A0A8H3ZV44"/>
<protein>
    <submittedName>
        <fullName evidence="2">Uncharacterized protein</fullName>
    </submittedName>
</protein>
<sequence>MEWGKVITIPLSVHKSQREIFKPEINLTFHKQDSVQVSTDSSKPEGESEIRHSMPSLLHNSPSSKDNNILLEEWHAPAGFSPDFSLSSEDDFLQTKLLDDESEIQDFTSSLNHCEAGHFLSDLGLELKSQCSAIKKNN</sequence>
<gene>
    <name evidence="2" type="ORF">F8M41_016854</name>
</gene>
<keyword evidence="3" id="KW-1185">Reference proteome</keyword>
<dbReference type="EMBL" id="WTPW01003729">
    <property type="protein sequence ID" value="KAF0333256.1"/>
    <property type="molecule type" value="Genomic_DNA"/>
</dbReference>
<evidence type="ECO:0000256" key="1">
    <source>
        <dbReference type="SAM" id="MobiDB-lite"/>
    </source>
</evidence>
<reference evidence="2 3" key="1">
    <citation type="journal article" date="2019" name="Environ. Microbiol.">
        <title>At the nexus of three kingdoms: the genome of the mycorrhizal fungus Gigaspora margarita provides insights into plant, endobacterial and fungal interactions.</title>
        <authorList>
            <person name="Venice F."/>
            <person name="Ghignone S."/>
            <person name="Salvioli di Fossalunga A."/>
            <person name="Amselem J."/>
            <person name="Novero M."/>
            <person name="Xianan X."/>
            <person name="Sedzielewska Toro K."/>
            <person name="Morin E."/>
            <person name="Lipzen A."/>
            <person name="Grigoriev I.V."/>
            <person name="Henrissat B."/>
            <person name="Martin F.M."/>
            <person name="Bonfante P."/>
        </authorList>
    </citation>
    <scope>NUCLEOTIDE SEQUENCE [LARGE SCALE GENOMIC DNA]</scope>
    <source>
        <strain evidence="2 3">BEG34</strain>
    </source>
</reference>
<evidence type="ECO:0000313" key="3">
    <source>
        <dbReference type="Proteomes" id="UP000439903"/>
    </source>
</evidence>
<organism evidence="2 3">
    <name type="scientific">Gigaspora margarita</name>
    <dbReference type="NCBI Taxonomy" id="4874"/>
    <lineage>
        <taxon>Eukaryota</taxon>
        <taxon>Fungi</taxon>
        <taxon>Fungi incertae sedis</taxon>
        <taxon>Mucoromycota</taxon>
        <taxon>Glomeromycotina</taxon>
        <taxon>Glomeromycetes</taxon>
        <taxon>Diversisporales</taxon>
        <taxon>Gigasporaceae</taxon>
        <taxon>Gigaspora</taxon>
    </lineage>
</organism>
<comment type="caution">
    <text evidence="2">The sequence shown here is derived from an EMBL/GenBank/DDBJ whole genome shotgun (WGS) entry which is preliminary data.</text>
</comment>